<dbReference type="AlphaFoldDB" id="A0A8X6UPS1"/>
<keyword evidence="2" id="KW-1185">Reference proteome</keyword>
<organism evidence="1 2">
    <name type="scientific">Trichonephila clavipes</name>
    <name type="common">Golden silk orbweaver</name>
    <name type="synonym">Nephila clavipes</name>
    <dbReference type="NCBI Taxonomy" id="2585209"/>
    <lineage>
        <taxon>Eukaryota</taxon>
        <taxon>Metazoa</taxon>
        <taxon>Ecdysozoa</taxon>
        <taxon>Arthropoda</taxon>
        <taxon>Chelicerata</taxon>
        <taxon>Arachnida</taxon>
        <taxon>Araneae</taxon>
        <taxon>Araneomorphae</taxon>
        <taxon>Entelegynae</taxon>
        <taxon>Araneoidea</taxon>
        <taxon>Nephilidae</taxon>
        <taxon>Trichonephila</taxon>
    </lineage>
</organism>
<name>A0A8X6UPS1_TRICX</name>
<reference evidence="1" key="1">
    <citation type="submission" date="2020-08" db="EMBL/GenBank/DDBJ databases">
        <title>Multicomponent nature underlies the extraordinary mechanical properties of spider dragline silk.</title>
        <authorList>
            <person name="Kono N."/>
            <person name="Nakamura H."/>
            <person name="Mori M."/>
            <person name="Yoshida Y."/>
            <person name="Ohtoshi R."/>
            <person name="Malay A.D."/>
            <person name="Moran D.A.P."/>
            <person name="Tomita M."/>
            <person name="Numata K."/>
            <person name="Arakawa K."/>
        </authorList>
    </citation>
    <scope>NUCLEOTIDE SEQUENCE</scope>
</reference>
<gene>
    <name evidence="1" type="primary">AVEN_206413_1</name>
    <name evidence="1" type="ORF">TNCV_1331021</name>
</gene>
<dbReference type="Proteomes" id="UP000887159">
    <property type="component" value="Unassembled WGS sequence"/>
</dbReference>
<sequence length="115" mass="12907">MHIGLIEVHDVSMQDMPDGYSGIIGMTGDTPQNCTGIVLYQSQHYLLIVWRFYSSLKFLCVHDEGSSVGQSMEQACKKSVPEFTFWSNVGRTTILPLGLPSQLPRMPDAYQQTHL</sequence>
<comment type="caution">
    <text evidence="1">The sequence shown here is derived from an EMBL/GenBank/DDBJ whole genome shotgun (WGS) entry which is preliminary data.</text>
</comment>
<dbReference type="EMBL" id="BMAU01021035">
    <property type="protein sequence ID" value="GFX87571.1"/>
    <property type="molecule type" value="Genomic_DNA"/>
</dbReference>
<proteinExistence type="predicted"/>
<evidence type="ECO:0000313" key="1">
    <source>
        <dbReference type="EMBL" id="GFX87571.1"/>
    </source>
</evidence>
<evidence type="ECO:0000313" key="2">
    <source>
        <dbReference type="Proteomes" id="UP000887159"/>
    </source>
</evidence>
<protein>
    <submittedName>
        <fullName evidence="1">Uncharacterized protein</fullName>
    </submittedName>
</protein>
<accession>A0A8X6UPS1</accession>